<evidence type="ECO:0000313" key="2">
    <source>
        <dbReference type="EMBL" id="ARF09316.1"/>
    </source>
</evidence>
<organism evidence="2">
    <name type="scientific">Catovirus CTV1</name>
    <dbReference type="NCBI Taxonomy" id="1977631"/>
    <lineage>
        <taxon>Viruses</taxon>
        <taxon>Varidnaviria</taxon>
        <taxon>Bamfordvirae</taxon>
        <taxon>Nucleocytoviricota</taxon>
        <taxon>Megaviricetes</taxon>
        <taxon>Imitervirales</taxon>
        <taxon>Mimiviridae</taxon>
        <taxon>Klosneuvirinae</taxon>
        <taxon>Catovirus</taxon>
    </lineage>
</organism>
<proteinExistence type="predicted"/>
<dbReference type="EMBL" id="KY684084">
    <property type="protein sequence ID" value="ARF09316.1"/>
    <property type="molecule type" value="Genomic_DNA"/>
</dbReference>
<sequence length="182" mass="21240">MNYSSLGTNENYRSSYPDYDLPTFEKLQEEANIKTQDFSEMALKGDFYRACDGDSNVDQVGKLYFSDENMKRVQKMIKREIYTRTKGVFRLDTDQDESDLLVAMRAVYYEHCRFLPSNIVRQVKELNRKLLDYIIPDVITQIKQSYAYIQEINQPLKPIARPINVNNAGRRTLPSLSSVWGI</sequence>
<evidence type="ECO:0000259" key="1">
    <source>
        <dbReference type="Pfam" id="PF19065"/>
    </source>
</evidence>
<protein>
    <recommendedName>
        <fullName evidence="1">Minor capsid protein P8 central region domain-containing protein</fullName>
    </recommendedName>
</protein>
<feature type="domain" description="Minor capsid protein P8 central region" evidence="1">
    <location>
        <begin position="59"/>
        <end position="176"/>
    </location>
</feature>
<accession>A0A1V0SC82</accession>
<dbReference type="Pfam" id="PF19065">
    <property type="entry name" value="P8_CR"/>
    <property type="match status" value="1"/>
</dbReference>
<name>A0A1V0SC82_9VIRU</name>
<gene>
    <name evidence="2" type="ORF">Catovirus_2_265</name>
</gene>
<reference evidence="2" key="1">
    <citation type="journal article" date="2017" name="Science">
        <title>Giant viruses with an expanded complement of translation system components.</title>
        <authorList>
            <person name="Schulz F."/>
            <person name="Yutin N."/>
            <person name="Ivanova N.N."/>
            <person name="Ortega D.R."/>
            <person name="Lee T.K."/>
            <person name="Vierheilig J."/>
            <person name="Daims H."/>
            <person name="Horn M."/>
            <person name="Wagner M."/>
            <person name="Jensen G.J."/>
            <person name="Kyrpides N.C."/>
            <person name="Koonin E.V."/>
            <person name="Woyke T."/>
        </authorList>
    </citation>
    <scope>NUCLEOTIDE SEQUENCE</scope>
    <source>
        <strain evidence="2">CTV1</strain>
    </source>
</reference>
<dbReference type="InterPro" id="IPR043916">
    <property type="entry name" value="P8_CR"/>
</dbReference>